<evidence type="ECO:0000313" key="2">
    <source>
        <dbReference type="Proteomes" id="UP000283383"/>
    </source>
</evidence>
<dbReference type="Proteomes" id="UP000283383">
    <property type="component" value="Unassembled WGS sequence"/>
</dbReference>
<comment type="caution">
    <text evidence="1">The sequence shown here is derived from an EMBL/GenBank/DDBJ whole genome shotgun (WGS) entry which is preliminary data.</text>
</comment>
<dbReference type="AlphaFoldDB" id="A0A420I6H5"/>
<organism evidence="1 2">
    <name type="scientific">Golovinomyces cichoracearum</name>
    <dbReference type="NCBI Taxonomy" id="62708"/>
    <lineage>
        <taxon>Eukaryota</taxon>
        <taxon>Fungi</taxon>
        <taxon>Dikarya</taxon>
        <taxon>Ascomycota</taxon>
        <taxon>Pezizomycotina</taxon>
        <taxon>Leotiomycetes</taxon>
        <taxon>Erysiphales</taxon>
        <taxon>Erysiphaceae</taxon>
        <taxon>Golovinomyces</taxon>
    </lineage>
</organism>
<name>A0A420I6H5_9PEZI</name>
<dbReference type="EMBL" id="MCBQ01012465">
    <property type="protein sequence ID" value="RKF65246.1"/>
    <property type="molecule type" value="Genomic_DNA"/>
</dbReference>
<evidence type="ECO:0000313" key="1">
    <source>
        <dbReference type="EMBL" id="RKF65246.1"/>
    </source>
</evidence>
<reference evidence="1 2" key="1">
    <citation type="journal article" date="2018" name="BMC Genomics">
        <title>Comparative genome analyses reveal sequence features reflecting distinct modes of host-adaptation between dicot and monocot powdery mildew.</title>
        <authorList>
            <person name="Wu Y."/>
            <person name="Ma X."/>
            <person name="Pan Z."/>
            <person name="Kale S.D."/>
            <person name="Song Y."/>
            <person name="King H."/>
            <person name="Zhang Q."/>
            <person name="Presley C."/>
            <person name="Deng X."/>
            <person name="Wei C.I."/>
            <person name="Xiao S."/>
        </authorList>
    </citation>
    <scope>NUCLEOTIDE SEQUENCE [LARGE SCALE GENOMIC DNA]</scope>
    <source>
        <strain evidence="1">UMSG3</strain>
    </source>
</reference>
<proteinExistence type="predicted"/>
<accession>A0A420I6H5</accession>
<gene>
    <name evidence="1" type="ORF">GcM3_124024</name>
</gene>
<keyword evidence="2" id="KW-1185">Reference proteome</keyword>
<sequence length="79" mass="8955">MLLNDGGQCAVIFKISRTAQTNTAWPVGHGRHNEAVRMRQHRKIRRGSRIFNNLLRWAITETKTDAAALVANTVKEYPP</sequence>
<protein>
    <submittedName>
        <fullName evidence="1">Uncharacterized protein</fullName>
    </submittedName>
</protein>